<evidence type="ECO:0000313" key="3">
    <source>
        <dbReference type="Proteomes" id="UP001239782"/>
    </source>
</evidence>
<feature type="transmembrane region" description="Helical" evidence="1">
    <location>
        <begin position="21"/>
        <end position="39"/>
    </location>
</feature>
<dbReference type="KEGG" id="plei:Q9312_08345"/>
<dbReference type="AlphaFoldDB" id="A0AA51X817"/>
<sequence length="157" mass="17766">MKKIEEISLEPKVKKDNPSFKWKYIAFISSSIVIGVLWGEVIDENLLIFSLVWVGVAIAIFPNRRSDNLLGGWPTLILSEEKIQVRHGDALLWSKSIELVSEVELEQQVGVFKSLLLKCSDGDSYLQSLPLGGMQAMDDFALVTKIERYARNARRNN</sequence>
<evidence type="ECO:0000313" key="2">
    <source>
        <dbReference type="EMBL" id="WMS88912.1"/>
    </source>
</evidence>
<keyword evidence="1" id="KW-0472">Membrane</keyword>
<organism evidence="2 3">
    <name type="scientific">Pleionea litopenaei</name>
    <dbReference type="NCBI Taxonomy" id="3070815"/>
    <lineage>
        <taxon>Bacteria</taxon>
        <taxon>Pseudomonadati</taxon>
        <taxon>Pseudomonadota</taxon>
        <taxon>Gammaproteobacteria</taxon>
        <taxon>Oceanospirillales</taxon>
        <taxon>Pleioneaceae</taxon>
        <taxon>Pleionea</taxon>
    </lineage>
</organism>
<keyword evidence="1" id="KW-0812">Transmembrane</keyword>
<keyword evidence="1" id="KW-1133">Transmembrane helix</keyword>
<evidence type="ECO:0000256" key="1">
    <source>
        <dbReference type="SAM" id="Phobius"/>
    </source>
</evidence>
<protein>
    <submittedName>
        <fullName evidence="2">Uncharacterized protein</fullName>
    </submittedName>
</protein>
<gene>
    <name evidence="2" type="ORF">Q9312_08345</name>
</gene>
<proteinExistence type="predicted"/>
<accession>A0AA51X817</accession>
<keyword evidence="3" id="KW-1185">Reference proteome</keyword>
<name>A0AA51X817_9GAMM</name>
<reference evidence="2 3" key="1">
    <citation type="submission" date="2023-08" db="EMBL/GenBank/DDBJ databases">
        <title>Pleionea litopenaei sp. nov., isolated from stomach of juvenile Litopenaeus vannamei.</title>
        <authorList>
            <person name="Rho A.M."/>
            <person name="Hwang C.Y."/>
        </authorList>
    </citation>
    <scope>NUCLEOTIDE SEQUENCE [LARGE SCALE GENOMIC DNA]</scope>
    <source>
        <strain evidence="2 3">HL-JVS1</strain>
    </source>
</reference>
<feature type="transmembrane region" description="Helical" evidence="1">
    <location>
        <begin position="45"/>
        <end position="61"/>
    </location>
</feature>
<dbReference type="EMBL" id="CP133548">
    <property type="protein sequence ID" value="WMS88912.1"/>
    <property type="molecule type" value="Genomic_DNA"/>
</dbReference>
<dbReference type="Proteomes" id="UP001239782">
    <property type="component" value="Chromosome"/>
</dbReference>
<dbReference type="RefSeq" id="WP_309204131.1">
    <property type="nucleotide sequence ID" value="NZ_CP133548.1"/>
</dbReference>